<name>A0A6L3ZCQ8_9FLAO</name>
<dbReference type="RefSeq" id="WP_151693081.1">
    <property type="nucleotide sequence ID" value="NZ_BMGX01000001.1"/>
</dbReference>
<feature type="compositionally biased region" description="Polar residues" evidence="1">
    <location>
        <begin position="125"/>
        <end position="165"/>
    </location>
</feature>
<organism evidence="4 5">
    <name type="scientific">Phaeocystidibacter marisrubri</name>
    <dbReference type="NCBI Taxonomy" id="1577780"/>
    <lineage>
        <taxon>Bacteria</taxon>
        <taxon>Pseudomonadati</taxon>
        <taxon>Bacteroidota</taxon>
        <taxon>Flavobacteriia</taxon>
        <taxon>Flavobacteriales</taxon>
        <taxon>Phaeocystidibacteraceae</taxon>
        <taxon>Phaeocystidibacter</taxon>
    </lineage>
</organism>
<dbReference type="EMBL" id="WBVQ01000002">
    <property type="protein sequence ID" value="KAB2815651.1"/>
    <property type="molecule type" value="Genomic_DNA"/>
</dbReference>
<evidence type="ECO:0000256" key="1">
    <source>
        <dbReference type="SAM" id="MobiDB-lite"/>
    </source>
</evidence>
<evidence type="ECO:0000259" key="3">
    <source>
        <dbReference type="Pfam" id="PF13568"/>
    </source>
</evidence>
<dbReference type="AlphaFoldDB" id="A0A6L3ZCQ8"/>
<feature type="compositionally biased region" description="Low complexity" evidence="1">
    <location>
        <begin position="100"/>
        <end position="124"/>
    </location>
</feature>
<feature type="compositionally biased region" description="Low complexity" evidence="1">
    <location>
        <begin position="67"/>
        <end position="80"/>
    </location>
</feature>
<proteinExistence type="predicted"/>
<feature type="transmembrane region" description="Helical" evidence="2">
    <location>
        <begin position="45"/>
        <end position="66"/>
    </location>
</feature>
<gene>
    <name evidence="4" type="ORF">F8C82_08075</name>
</gene>
<reference evidence="4 5" key="1">
    <citation type="submission" date="2019-10" db="EMBL/GenBank/DDBJ databases">
        <title>Genome sequence of Phaeocystidibacter marisrubri JCM30614 (type strain).</title>
        <authorList>
            <person name="Bowman J.P."/>
        </authorList>
    </citation>
    <scope>NUCLEOTIDE SEQUENCE [LARGE SCALE GENOMIC DNA]</scope>
    <source>
        <strain evidence="4 5">JCM 30614</strain>
    </source>
</reference>
<accession>A0A6L3ZCQ8</accession>
<sequence>MSKLWNSIKNKVDESATSMQEGDWAAMESLLNESPATAPNRSRRWGLFTVLVFGVMALSALLVQPWSHTEPSTEVTSSETVIPIEESNLSDEPDSKEISSQESSVAVVSSSSTSGTSGGHTEASVPSSTANTEAQPSNNALSSTPTVGAPSQLSSASTPTSNNVRKVQPEAGALATQSANADVPETTMENQVPGSESEAFANETPRIELAQKSWVSRSDHPLGTDQIERTVTLEEEVESSETLEDAASEASESPSSILINSSTATSTGMFAEGHYAISPSLNSSLLSNELGLEIGYDWKGWTFQTGAHYVNTSGFISTDYKENVLEYDTTTSTSFEFGVDTSVVKYWVITGYYTGEYRYDTTYTSYTDTIITTDIDSTLSQVSRTKRTHITTSYVQIPLVAGYEWRSGSWGVKLQGGVNFRSTTYVSDEFQSTTAWGVDAILRPAISYHWTDDWSVFLRTSFRLPVTSDPLLNRNRFTRMSFGVGVRYRF</sequence>
<feature type="region of interest" description="Disordered" evidence="1">
    <location>
        <begin position="235"/>
        <end position="255"/>
    </location>
</feature>
<comment type="caution">
    <text evidence="4">The sequence shown here is derived from an EMBL/GenBank/DDBJ whole genome shotgun (WGS) entry which is preliminary data.</text>
</comment>
<feature type="compositionally biased region" description="Acidic residues" evidence="1">
    <location>
        <begin position="235"/>
        <end position="247"/>
    </location>
</feature>
<keyword evidence="5" id="KW-1185">Reference proteome</keyword>
<evidence type="ECO:0000313" key="4">
    <source>
        <dbReference type="EMBL" id="KAB2815651.1"/>
    </source>
</evidence>
<keyword evidence="2" id="KW-0812">Transmembrane</keyword>
<keyword evidence="2" id="KW-1133">Transmembrane helix</keyword>
<feature type="domain" description="Outer membrane protein beta-barrel" evidence="3">
    <location>
        <begin position="301"/>
        <end position="422"/>
    </location>
</feature>
<dbReference type="InterPro" id="IPR025665">
    <property type="entry name" value="Beta-barrel_OMP_2"/>
</dbReference>
<evidence type="ECO:0000256" key="2">
    <source>
        <dbReference type="SAM" id="Phobius"/>
    </source>
</evidence>
<keyword evidence="2" id="KW-0472">Membrane</keyword>
<dbReference type="Proteomes" id="UP000484164">
    <property type="component" value="Unassembled WGS sequence"/>
</dbReference>
<feature type="region of interest" description="Disordered" evidence="1">
    <location>
        <begin position="67"/>
        <end position="203"/>
    </location>
</feature>
<dbReference type="OrthoDB" id="8016903at2"/>
<dbReference type="Pfam" id="PF13568">
    <property type="entry name" value="OMP_b-brl_2"/>
    <property type="match status" value="1"/>
</dbReference>
<protein>
    <submittedName>
        <fullName evidence="4">Outer membrane beta-barrel protein</fullName>
    </submittedName>
</protein>
<evidence type="ECO:0000313" key="5">
    <source>
        <dbReference type="Proteomes" id="UP000484164"/>
    </source>
</evidence>